<feature type="non-terminal residue" evidence="3">
    <location>
        <position position="1"/>
    </location>
</feature>
<accession>A0A835HZE4</accession>
<feature type="domain" description="Tr-type G" evidence="2">
    <location>
        <begin position="13"/>
        <end position="59"/>
    </location>
</feature>
<keyword evidence="4" id="KW-1185">Reference proteome</keyword>
<dbReference type="Proteomes" id="UP000631114">
    <property type="component" value="Unassembled WGS sequence"/>
</dbReference>
<dbReference type="GO" id="GO:0003924">
    <property type="term" value="F:GTPase activity"/>
    <property type="evidence" value="ECO:0007669"/>
    <property type="project" value="InterPro"/>
</dbReference>
<evidence type="ECO:0000259" key="2">
    <source>
        <dbReference type="Pfam" id="PF00009"/>
    </source>
</evidence>
<evidence type="ECO:0000256" key="1">
    <source>
        <dbReference type="SAM" id="Phobius"/>
    </source>
</evidence>
<dbReference type="OrthoDB" id="2067at2759"/>
<gene>
    <name evidence="3" type="ORF">IFM89_037124</name>
</gene>
<dbReference type="Pfam" id="PF00009">
    <property type="entry name" value="GTP_EFTU"/>
    <property type="match status" value="1"/>
</dbReference>
<feature type="transmembrane region" description="Helical" evidence="1">
    <location>
        <begin position="104"/>
        <end position="121"/>
    </location>
</feature>
<proteinExistence type="predicted"/>
<dbReference type="InterPro" id="IPR000795">
    <property type="entry name" value="T_Tr_GTP-bd_dom"/>
</dbReference>
<organism evidence="3 4">
    <name type="scientific">Coptis chinensis</name>
    <dbReference type="NCBI Taxonomy" id="261450"/>
    <lineage>
        <taxon>Eukaryota</taxon>
        <taxon>Viridiplantae</taxon>
        <taxon>Streptophyta</taxon>
        <taxon>Embryophyta</taxon>
        <taxon>Tracheophyta</taxon>
        <taxon>Spermatophyta</taxon>
        <taxon>Magnoliopsida</taxon>
        <taxon>Ranunculales</taxon>
        <taxon>Ranunculaceae</taxon>
        <taxon>Coptidoideae</taxon>
        <taxon>Coptis</taxon>
    </lineage>
</organism>
<dbReference type="SUPFAM" id="SSF52540">
    <property type="entry name" value="P-loop containing nucleoside triphosphate hydrolases"/>
    <property type="match status" value="1"/>
</dbReference>
<keyword evidence="1" id="KW-0812">Transmembrane</keyword>
<dbReference type="Gene3D" id="3.40.50.300">
    <property type="entry name" value="P-loop containing nucleotide triphosphate hydrolases"/>
    <property type="match status" value="1"/>
</dbReference>
<keyword evidence="1" id="KW-1133">Transmembrane helix</keyword>
<evidence type="ECO:0000313" key="4">
    <source>
        <dbReference type="Proteomes" id="UP000631114"/>
    </source>
</evidence>
<protein>
    <recommendedName>
        <fullName evidence="2">Tr-type G domain-containing protein</fullName>
    </recommendedName>
</protein>
<dbReference type="GO" id="GO:0005525">
    <property type="term" value="F:GTP binding"/>
    <property type="evidence" value="ECO:0007669"/>
    <property type="project" value="InterPro"/>
</dbReference>
<dbReference type="AlphaFoldDB" id="A0A835HZE4"/>
<dbReference type="InterPro" id="IPR027417">
    <property type="entry name" value="P-loop_NTPase"/>
</dbReference>
<name>A0A835HZE4_9MAGN</name>
<comment type="caution">
    <text evidence="3">The sequence shown here is derived from an EMBL/GenBank/DDBJ whole genome shotgun (WGS) entry which is preliminary data.</text>
</comment>
<keyword evidence="1" id="KW-0472">Membrane</keyword>
<evidence type="ECO:0000313" key="3">
    <source>
        <dbReference type="EMBL" id="KAF9607581.1"/>
    </source>
</evidence>
<sequence length="146" mass="16405">ANKRGKSQGSLLDEINKAPAKRQRSITILRVISHVEYEIVNRHYTHVDCAGHANYVKEIPITSYYLEESQLCLEEDFFIQLASNLCGILGLLICGPHLSIAAKIGIAFGVFFAFLLIVVGSQEMLHMPKARTHILFIMSRTHSTCY</sequence>
<reference evidence="3 4" key="1">
    <citation type="submission" date="2020-10" db="EMBL/GenBank/DDBJ databases">
        <title>The Coptis chinensis genome and diversification of protoberbering-type alkaloids.</title>
        <authorList>
            <person name="Wang B."/>
            <person name="Shu S."/>
            <person name="Song C."/>
            <person name="Liu Y."/>
        </authorList>
    </citation>
    <scope>NUCLEOTIDE SEQUENCE [LARGE SCALE GENOMIC DNA]</scope>
    <source>
        <strain evidence="3">HL-2020</strain>
        <tissue evidence="3">Leaf</tissue>
    </source>
</reference>
<dbReference type="EMBL" id="JADFTS010000005">
    <property type="protein sequence ID" value="KAF9607581.1"/>
    <property type="molecule type" value="Genomic_DNA"/>
</dbReference>